<evidence type="ECO:0000313" key="9">
    <source>
        <dbReference type="Proteomes" id="UP001230268"/>
    </source>
</evidence>
<dbReference type="InterPro" id="IPR007143">
    <property type="entry name" value="Vps28"/>
</dbReference>
<dbReference type="PANTHER" id="PTHR12937:SF0">
    <property type="entry name" value="VACUOLAR PROTEIN SORTING-ASSOCIATED PROTEIN 28 HOMOLOG"/>
    <property type="match status" value="1"/>
</dbReference>
<feature type="domain" description="VPS28 N-terminal" evidence="7">
    <location>
        <begin position="1"/>
        <end position="98"/>
    </location>
</feature>
<evidence type="ECO:0000256" key="3">
    <source>
        <dbReference type="ARBA" id="ARBA00022753"/>
    </source>
</evidence>
<keyword evidence="3" id="KW-0967">Endosome</keyword>
<keyword evidence="2 5" id="KW-0813">Transport</keyword>
<keyword evidence="9" id="KW-1185">Reference proteome</keyword>
<evidence type="ECO:0008006" key="10">
    <source>
        <dbReference type="Google" id="ProtNLM"/>
    </source>
</evidence>
<feature type="domain" description="VPS28 C-terminal" evidence="6">
    <location>
        <begin position="107"/>
        <end position="222"/>
    </location>
</feature>
<evidence type="ECO:0000313" key="8">
    <source>
        <dbReference type="EMBL" id="KAK1443370.1"/>
    </source>
</evidence>
<dbReference type="EMBL" id="JAVEPI010000002">
    <property type="protein sequence ID" value="KAK1443370.1"/>
    <property type="molecule type" value="Genomic_DNA"/>
</dbReference>
<evidence type="ECO:0000256" key="4">
    <source>
        <dbReference type="ARBA" id="ARBA00022927"/>
    </source>
</evidence>
<dbReference type="AlphaFoldDB" id="A0AAD8P9B6"/>
<keyword evidence="4 5" id="KW-0653">Protein transport</keyword>
<dbReference type="Gene3D" id="1.20.120.1130">
    <property type="match status" value="1"/>
</dbReference>
<protein>
    <recommendedName>
        <fullName evidence="10">Vacuolar protein sorting-associated protein 28 homolog</fullName>
    </recommendedName>
</protein>
<dbReference type="PROSITE" id="PS51313">
    <property type="entry name" value="VPS28_N"/>
    <property type="match status" value="1"/>
</dbReference>
<evidence type="ECO:0000259" key="6">
    <source>
        <dbReference type="PROSITE" id="PS51310"/>
    </source>
</evidence>
<name>A0AAD8P9B6_BABGI</name>
<dbReference type="GO" id="GO:0044877">
    <property type="term" value="F:protein-containing complex binding"/>
    <property type="evidence" value="ECO:0007669"/>
    <property type="project" value="TreeGrafter"/>
</dbReference>
<dbReference type="SUPFAM" id="SSF140427">
    <property type="entry name" value="VPS28 C-terminal domain-like"/>
    <property type="match status" value="1"/>
</dbReference>
<comment type="subcellular location">
    <subcellularLocation>
        <location evidence="1">Endosome</location>
    </subcellularLocation>
</comment>
<dbReference type="InterPro" id="IPR017899">
    <property type="entry name" value="VPS28_C"/>
</dbReference>
<sequence>MTNVVDYSRSPSGFEDDLEIAANIYSLICALEALEQAYIAGHTELAEYEEECLNLLSLCKIIEDAKGHIFQEFSKEYSVKCPLALMRLDKGIPASLERRPGSVRPRNEKYLLFELSEHFITLVDALKLGCKLVEEVGCPDMENKNKQLFPLIHQLIGCLRCIQLQHTTSAEYPLMSPVLNKLEGWHLKMEKMAAHDKLEEADIRQLAMDTEAAYGSFKTFLRKQS</sequence>
<evidence type="ECO:0000256" key="2">
    <source>
        <dbReference type="ARBA" id="ARBA00022448"/>
    </source>
</evidence>
<organism evidence="8 9">
    <name type="scientific">Babesia gibsoni</name>
    <dbReference type="NCBI Taxonomy" id="33632"/>
    <lineage>
        <taxon>Eukaryota</taxon>
        <taxon>Sar</taxon>
        <taxon>Alveolata</taxon>
        <taxon>Apicomplexa</taxon>
        <taxon>Aconoidasida</taxon>
        <taxon>Piroplasmida</taxon>
        <taxon>Babesiidae</taxon>
        <taxon>Babesia</taxon>
    </lineage>
</organism>
<dbReference type="SUPFAM" id="SSF140111">
    <property type="entry name" value="Endosomal sorting complex assembly domain"/>
    <property type="match status" value="1"/>
</dbReference>
<evidence type="ECO:0000256" key="1">
    <source>
        <dbReference type="ARBA" id="ARBA00004177"/>
    </source>
</evidence>
<comment type="caution">
    <text evidence="8">The sequence shown here is derived from an EMBL/GenBank/DDBJ whole genome shotgun (WGS) entry which is preliminary data.</text>
</comment>
<proteinExistence type="inferred from homology"/>
<dbReference type="InterPro" id="IPR017898">
    <property type="entry name" value="VPS28_N"/>
</dbReference>
<evidence type="ECO:0000256" key="5">
    <source>
        <dbReference type="PROSITE-ProRule" id="PRU00642"/>
    </source>
</evidence>
<comment type="similarity">
    <text evidence="5">Belongs to the VPS28 family.</text>
</comment>
<evidence type="ECO:0000259" key="7">
    <source>
        <dbReference type="PROSITE" id="PS51313"/>
    </source>
</evidence>
<dbReference type="Proteomes" id="UP001230268">
    <property type="component" value="Unassembled WGS sequence"/>
</dbReference>
<dbReference type="InterPro" id="IPR038358">
    <property type="entry name" value="VPS28_N_sf"/>
</dbReference>
<dbReference type="GO" id="GO:0043328">
    <property type="term" value="P:protein transport to vacuole involved in ubiquitin-dependent protein catabolic process via the multivesicular body sorting pathway"/>
    <property type="evidence" value="ECO:0007669"/>
    <property type="project" value="TreeGrafter"/>
</dbReference>
<dbReference type="PROSITE" id="PS51310">
    <property type="entry name" value="VPS28_C"/>
    <property type="match status" value="1"/>
</dbReference>
<accession>A0AAD8P9B6</accession>
<dbReference type="Gene3D" id="1.20.1440.200">
    <property type="match status" value="1"/>
</dbReference>
<dbReference type="PANTHER" id="PTHR12937">
    <property type="entry name" value="VACUOLAR PROTEIN SORTING 28, ISOFORM 2 VPS28"/>
    <property type="match status" value="1"/>
</dbReference>
<dbReference type="Pfam" id="PF03997">
    <property type="entry name" value="VPS28"/>
    <property type="match status" value="1"/>
</dbReference>
<gene>
    <name evidence="8" type="ORF">BgAZ_202460</name>
</gene>
<dbReference type="InterPro" id="IPR037206">
    <property type="entry name" value="VPS28_C_sf"/>
</dbReference>
<reference evidence="8" key="1">
    <citation type="submission" date="2023-08" db="EMBL/GenBank/DDBJ databases">
        <title>Draft sequence of the Babesia gibsoni genome.</title>
        <authorList>
            <person name="Yamagishi J.Y."/>
            <person name="Xuan X.X."/>
        </authorList>
    </citation>
    <scope>NUCLEOTIDE SEQUENCE</scope>
    <source>
        <strain evidence="8">Azabu</strain>
    </source>
</reference>
<dbReference type="InterPro" id="IPR037202">
    <property type="entry name" value="ESCRT_assembly_dom"/>
</dbReference>
<dbReference type="GO" id="GO:0000813">
    <property type="term" value="C:ESCRT I complex"/>
    <property type="evidence" value="ECO:0007669"/>
    <property type="project" value="InterPro"/>
</dbReference>